<dbReference type="Gene3D" id="1.10.3210.10">
    <property type="entry name" value="Hypothetical protein af1432"/>
    <property type="match status" value="1"/>
</dbReference>
<gene>
    <name evidence="3" type="ORF">JQN70_09885</name>
</gene>
<feature type="transmembrane region" description="Helical" evidence="1">
    <location>
        <begin position="12"/>
        <end position="32"/>
    </location>
</feature>
<dbReference type="SUPFAM" id="SSF109604">
    <property type="entry name" value="HD-domain/PDEase-like"/>
    <property type="match status" value="1"/>
</dbReference>
<dbReference type="Pfam" id="PF13487">
    <property type="entry name" value="HD_5"/>
    <property type="match status" value="1"/>
</dbReference>
<feature type="transmembrane region" description="Helical" evidence="1">
    <location>
        <begin position="182"/>
        <end position="206"/>
    </location>
</feature>
<sequence>MKGRREGVGPHAATTIYLVVLAVGAVLLAGFSSRVHPISVGPDLIAVLALAVLAVAYPGVVVGDRVHLAISSIVMLAAQAVVGPAVVALAGALIGPFQGSSWQGRLFNSAQFSIFGCVGGLAFLAAGGTLDPAELAGVTPVVVHLALPMVVADLVQVLANAVLLSGMMRVARGVPVRLHIGLLLRSTGAAAAGYGVIAFILVVLWVPAQLGVVVATAMVLAPLLVAHWAYRQHADELQGQQRVLGVLVAAVEAKAPHLTGHSARVADLSGRMAEHLGLTPQQVADTRIAGMLHDVGQTTLPTREARGLDLTDPASTTVGYPRAGVAILGDLTFLRGALDSIETHRRALADDAAASLPSRIVALADLYDLLTQVGTPGGTVYAPSQARDLIATEHPGPRTEELVRALDVALTRAEELST</sequence>
<keyword evidence="4" id="KW-1185">Reference proteome</keyword>
<dbReference type="SMART" id="SM00471">
    <property type="entry name" value="HDc"/>
    <property type="match status" value="1"/>
</dbReference>
<feature type="transmembrane region" description="Helical" evidence="1">
    <location>
        <begin position="68"/>
        <end position="94"/>
    </location>
</feature>
<dbReference type="PANTHER" id="PTHR45228">
    <property type="entry name" value="CYCLIC DI-GMP PHOSPHODIESTERASE TM_0186-RELATED"/>
    <property type="match status" value="1"/>
</dbReference>
<feature type="transmembrane region" description="Helical" evidence="1">
    <location>
        <begin position="106"/>
        <end position="126"/>
    </location>
</feature>
<feature type="transmembrane region" description="Helical" evidence="1">
    <location>
        <begin position="146"/>
        <end position="170"/>
    </location>
</feature>
<evidence type="ECO:0000256" key="1">
    <source>
        <dbReference type="SAM" id="Phobius"/>
    </source>
</evidence>
<feature type="transmembrane region" description="Helical" evidence="1">
    <location>
        <begin position="44"/>
        <end position="62"/>
    </location>
</feature>
<keyword evidence="1" id="KW-1133">Transmembrane helix</keyword>
<dbReference type="CDD" id="cd00077">
    <property type="entry name" value="HDc"/>
    <property type="match status" value="1"/>
</dbReference>
<dbReference type="InterPro" id="IPR003607">
    <property type="entry name" value="HD/PDEase_dom"/>
</dbReference>
<evidence type="ECO:0000259" key="2">
    <source>
        <dbReference type="SMART" id="SM00471"/>
    </source>
</evidence>
<accession>A0ABS2CLF5</accession>
<reference evidence="3" key="1">
    <citation type="submission" date="2021-02" db="EMBL/GenBank/DDBJ databases">
        <title>Phycicoccus sp. MQZ13P-5T, whole genome shotgun sequence.</title>
        <authorList>
            <person name="Tuo L."/>
        </authorList>
    </citation>
    <scope>NUCLEOTIDE SEQUENCE</scope>
    <source>
        <strain evidence="3">MQZ13P-5</strain>
    </source>
</reference>
<organism evidence="3 4">
    <name type="scientific">Phycicoccus sonneratiae</name>
    <dbReference type="NCBI Taxonomy" id="2807628"/>
    <lineage>
        <taxon>Bacteria</taxon>
        <taxon>Bacillati</taxon>
        <taxon>Actinomycetota</taxon>
        <taxon>Actinomycetes</taxon>
        <taxon>Micrococcales</taxon>
        <taxon>Intrasporangiaceae</taxon>
        <taxon>Phycicoccus</taxon>
    </lineage>
</organism>
<name>A0ABS2CLF5_9MICO</name>
<keyword evidence="1" id="KW-0472">Membrane</keyword>
<protein>
    <submittedName>
        <fullName evidence="3">HD domain-containing protein</fullName>
    </submittedName>
</protein>
<evidence type="ECO:0000313" key="4">
    <source>
        <dbReference type="Proteomes" id="UP001430172"/>
    </source>
</evidence>
<feature type="transmembrane region" description="Helical" evidence="1">
    <location>
        <begin position="212"/>
        <end position="230"/>
    </location>
</feature>
<dbReference type="Proteomes" id="UP001430172">
    <property type="component" value="Unassembled WGS sequence"/>
</dbReference>
<dbReference type="RefSeq" id="WP_204131162.1">
    <property type="nucleotide sequence ID" value="NZ_JAFDVD010000009.1"/>
</dbReference>
<dbReference type="InterPro" id="IPR052020">
    <property type="entry name" value="Cyclic_di-GMP/3'3'-cGAMP_PDE"/>
</dbReference>
<comment type="caution">
    <text evidence="3">The sequence shown here is derived from an EMBL/GenBank/DDBJ whole genome shotgun (WGS) entry which is preliminary data.</text>
</comment>
<feature type="domain" description="HD/PDEase" evidence="2">
    <location>
        <begin position="254"/>
        <end position="379"/>
    </location>
</feature>
<keyword evidence="1" id="KW-0812">Transmembrane</keyword>
<proteinExistence type="predicted"/>
<evidence type="ECO:0000313" key="3">
    <source>
        <dbReference type="EMBL" id="MBM6400694.1"/>
    </source>
</evidence>
<dbReference type="EMBL" id="JAFDVD010000009">
    <property type="protein sequence ID" value="MBM6400694.1"/>
    <property type="molecule type" value="Genomic_DNA"/>
</dbReference>